<evidence type="ECO:0000256" key="9">
    <source>
        <dbReference type="SAM" id="Phobius"/>
    </source>
</evidence>
<reference evidence="11" key="1">
    <citation type="journal article" date="2010" name="Genome Res.">
        <title>Population genomic sequencing of Coccidioides fungi reveals recent hybridization and transposon control.</title>
        <authorList>
            <person name="Neafsey D.E."/>
            <person name="Barker B.M."/>
            <person name="Sharpton T.J."/>
            <person name="Stajich J.E."/>
            <person name="Park D.J."/>
            <person name="Whiston E."/>
            <person name="Hung C.-Y."/>
            <person name="McMahan C."/>
            <person name="White J."/>
            <person name="Sykes S."/>
            <person name="Heiman D."/>
            <person name="Young S."/>
            <person name="Zeng Q."/>
            <person name="Abouelleil A."/>
            <person name="Aftuck L."/>
            <person name="Bessette D."/>
            <person name="Brown A."/>
            <person name="FitzGerald M."/>
            <person name="Lui A."/>
            <person name="Macdonald J.P."/>
            <person name="Priest M."/>
            <person name="Orbach M.J."/>
            <person name="Galgiani J.N."/>
            <person name="Kirkland T.N."/>
            <person name="Cole G.T."/>
            <person name="Birren B.W."/>
            <person name="Henn M.R."/>
            <person name="Taylor J.W."/>
            <person name="Rounsley S.D."/>
        </authorList>
    </citation>
    <scope>NUCLEOTIDE SEQUENCE [LARGE SCALE GENOMIC DNA]</scope>
    <source>
        <strain evidence="11">RMSCC 2394</strain>
    </source>
</reference>
<comment type="similarity">
    <text evidence="2 8">Belongs to the cytochrome P450 family.</text>
</comment>
<evidence type="ECO:0008006" key="12">
    <source>
        <dbReference type="Google" id="ProtNLM"/>
    </source>
</evidence>
<evidence type="ECO:0000256" key="7">
    <source>
        <dbReference type="PIRSR" id="PIRSR602401-1"/>
    </source>
</evidence>
<organism evidence="10 11">
    <name type="scientific">Coccidioides immitis RMSCC 2394</name>
    <dbReference type="NCBI Taxonomy" id="404692"/>
    <lineage>
        <taxon>Eukaryota</taxon>
        <taxon>Fungi</taxon>
        <taxon>Dikarya</taxon>
        <taxon>Ascomycota</taxon>
        <taxon>Pezizomycotina</taxon>
        <taxon>Eurotiomycetes</taxon>
        <taxon>Eurotiomycetidae</taxon>
        <taxon>Onygenales</taxon>
        <taxon>Onygenaceae</taxon>
        <taxon>Coccidioides</taxon>
    </lineage>
</organism>
<evidence type="ECO:0000256" key="2">
    <source>
        <dbReference type="ARBA" id="ARBA00010617"/>
    </source>
</evidence>
<dbReference type="Gene3D" id="1.10.630.10">
    <property type="entry name" value="Cytochrome P450"/>
    <property type="match status" value="1"/>
</dbReference>
<keyword evidence="6 8" id="KW-0503">Monooxygenase</keyword>
<dbReference type="EMBL" id="DS028102">
    <property type="protein sequence ID" value="KMP02288.1"/>
    <property type="molecule type" value="Genomic_DNA"/>
</dbReference>
<dbReference type="PANTHER" id="PTHR46300:SF2">
    <property type="entry name" value="CYTOCHROME P450 MONOOXYGENASE ALNH-RELATED"/>
    <property type="match status" value="1"/>
</dbReference>
<dbReference type="Proteomes" id="UP000054565">
    <property type="component" value="Unassembled WGS sequence"/>
</dbReference>
<evidence type="ECO:0000256" key="8">
    <source>
        <dbReference type="RuleBase" id="RU000461"/>
    </source>
</evidence>
<dbReference type="PANTHER" id="PTHR46300">
    <property type="entry name" value="P450, PUTATIVE (EUROFUNG)-RELATED-RELATED"/>
    <property type="match status" value="1"/>
</dbReference>
<evidence type="ECO:0000313" key="10">
    <source>
        <dbReference type="EMBL" id="KMP02288.1"/>
    </source>
</evidence>
<evidence type="ECO:0000313" key="11">
    <source>
        <dbReference type="Proteomes" id="UP000054565"/>
    </source>
</evidence>
<dbReference type="InterPro" id="IPR002401">
    <property type="entry name" value="Cyt_P450_E_grp-I"/>
</dbReference>
<dbReference type="InterPro" id="IPR036396">
    <property type="entry name" value="Cyt_P450_sf"/>
</dbReference>
<evidence type="ECO:0000256" key="4">
    <source>
        <dbReference type="ARBA" id="ARBA00023002"/>
    </source>
</evidence>
<gene>
    <name evidence="10" type="ORF">CIRG_10111</name>
</gene>
<proteinExistence type="inferred from homology"/>
<evidence type="ECO:0000256" key="1">
    <source>
        <dbReference type="ARBA" id="ARBA00001971"/>
    </source>
</evidence>
<dbReference type="AlphaFoldDB" id="A0A0J6Y6J3"/>
<dbReference type="Pfam" id="PF00067">
    <property type="entry name" value="p450"/>
    <property type="match status" value="1"/>
</dbReference>
<keyword evidence="3 7" id="KW-0479">Metal-binding</keyword>
<evidence type="ECO:0000256" key="5">
    <source>
        <dbReference type="ARBA" id="ARBA00023004"/>
    </source>
</evidence>
<evidence type="ECO:0000256" key="6">
    <source>
        <dbReference type="ARBA" id="ARBA00023033"/>
    </source>
</evidence>
<dbReference type="OrthoDB" id="1103324at2759"/>
<feature type="transmembrane region" description="Helical" evidence="9">
    <location>
        <begin position="6"/>
        <end position="29"/>
    </location>
</feature>
<accession>A0A0J6Y6J3</accession>
<comment type="cofactor">
    <cofactor evidence="1 7">
        <name>heme</name>
        <dbReference type="ChEBI" id="CHEBI:30413"/>
    </cofactor>
</comment>
<dbReference type="PROSITE" id="PS00086">
    <property type="entry name" value="CYTOCHROME_P450"/>
    <property type="match status" value="1"/>
</dbReference>
<dbReference type="STRING" id="404692.A0A0J6Y6J3"/>
<keyword evidence="9" id="KW-0472">Membrane</keyword>
<feature type="binding site" description="axial binding residue" evidence="7">
    <location>
        <position position="453"/>
    </location>
    <ligand>
        <name>heme</name>
        <dbReference type="ChEBI" id="CHEBI:30413"/>
    </ligand>
    <ligandPart>
        <name>Fe</name>
        <dbReference type="ChEBI" id="CHEBI:18248"/>
    </ligandPart>
</feature>
<sequence>MALTHRVLPFSAGTLASVAVSAALGYLIYRLLRLGRRPAYLPPGPQTQAIWGNLKQVWLRLNDEQEYIPDNRFSPHQYADWALTHGPVYTVMQGDTPQIIVNRAAEARDVFVKQGAYTQNRPPFRSIMLLRDGYFPSLMNGSKWQNARKMWQVVLSSSAIKNYIPYQELESEQLLLDTLNEPLLWYDHLERFANSVGMVMVNGYRITSSSDPIVKETVEDLYDLSRVGFSGNMLDFWPFLERVVWTLPIYKVGRRMAKKHKDYIWKNYFGVKQRAEQGTRLPSFNRTIQERLQEGWTEVSELEGAEIGQHLLSGSTDTVVSTLTTCIAALCLFPDVQRKAQEEIDRVVGPDRLPRGEDEINLPYIQQLLLEAQRWCPAMPLCVARVTSGPVSWGKYNFPENTGLTINTYAIHNDPELYPEPHIFMPERWEGRIKAAHGENQLLFTFGAGRRFCPGKSLAEKSLFIAIARWLWAFNTSHATDEEGNKIPIDPKDLRPGNIVRIKRFSADVQPRNPQRAGVIRRVWREKCDTLLDENHQWKTNPERIAESMKMECDI</sequence>
<dbReference type="InterPro" id="IPR017972">
    <property type="entry name" value="Cyt_P450_CS"/>
</dbReference>
<dbReference type="InterPro" id="IPR001128">
    <property type="entry name" value="Cyt_P450"/>
</dbReference>
<keyword evidence="9" id="KW-0812">Transmembrane</keyword>
<dbReference type="CDD" id="cd11065">
    <property type="entry name" value="CYP64-like"/>
    <property type="match status" value="1"/>
</dbReference>
<dbReference type="InterPro" id="IPR050364">
    <property type="entry name" value="Cytochrome_P450_fung"/>
</dbReference>
<keyword evidence="5 7" id="KW-0408">Iron</keyword>
<evidence type="ECO:0000256" key="3">
    <source>
        <dbReference type="ARBA" id="ARBA00022723"/>
    </source>
</evidence>
<dbReference type="PRINTS" id="PR00463">
    <property type="entry name" value="EP450I"/>
</dbReference>
<dbReference type="SUPFAM" id="SSF48264">
    <property type="entry name" value="Cytochrome P450"/>
    <property type="match status" value="1"/>
</dbReference>
<dbReference type="GO" id="GO:0016705">
    <property type="term" value="F:oxidoreductase activity, acting on paired donors, with incorporation or reduction of molecular oxygen"/>
    <property type="evidence" value="ECO:0007669"/>
    <property type="project" value="InterPro"/>
</dbReference>
<dbReference type="GO" id="GO:0005506">
    <property type="term" value="F:iron ion binding"/>
    <property type="evidence" value="ECO:0007669"/>
    <property type="project" value="InterPro"/>
</dbReference>
<dbReference type="GO" id="GO:0004497">
    <property type="term" value="F:monooxygenase activity"/>
    <property type="evidence" value="ECO:0007669"/>
    <property type="project" value="UniProtKB-KW"/>
</dbReference>
<name>A0A0J6Y6J3_COCIT</name>
<keyword evidence="4 8" id="KW-0560">Oxidoreductase</keyword>
<keyword evidence="9" id="KW-1133">Transmembrane helix</keyword>
<protein>
    <recommendedName>
        <fullName evidence="12">O-methylsterigmatocystin oxidoreductase</fullName>
    </recommendedName>
</protein>
<keyword evidence="7 8" id="KW-0349">Heme</keyword>
<dbReference type="GO" id="GO:0020037">
    <property type="term" value="F:heme binding"/>
    <property type="evidence" value="ECO:0007669"/>
    <property type="project" value="InterPro"/>
</dbReference>